<dbReference type="Gene3D" id="1.10.530.10">
    <property type="match status" value="1"/>
</dbReference>
<dbReference type="RefSeq" id="WP_133771507.1">
    <property type="nucleotide sequence ID" value="NZ_SNZR01000013.1"/>
</dbReference>
<reference evidence="3 4" key="1">
    <citation type="submission" date="2019-03" db="EMBL/GenBank/DDBJ databases">
        <title>Genomic Encyclopedia of Type Strains, Phase IV (KMG-IV): sequencing the most valuable type-strain genomes for metagenomic binning, comparative biology and taxonomic classification.</title>
        <authorList>
            <person name="Goeker M."/>
        </authorList>
    </citation>
    <scope>NUCLEOTIDE SEQUENCE [LARGE SCALE GENOMIC DNA]</scope>
    <source>
        <strain evidence="3 4">DSM 25903</strain>
    </source>
</reference>
<feature type="compositionally biased region" description="Basic and acidic residues" evidence="1">
    <location>
        <begin position="1570"/>
        <end position="1584"/>
    </location>
</feature>
<dbReference type="EMBL" id="SNZR01000013">
    <property type="protein sequence ID" value="TDR90258.1"/>
    <property type="molecule type" value="Genomic_DNA"/>
</dbReference>
<keyword evidence="4" id="KW-1185">Reference proteome</keyword>
<dbReference type="NCBIfam" id="NF032893">
    <property type="entry name" value="tail-700"/>
    <property type="match status" value="1"/>
</dbReference>
<name>A0A4R7BWI1_9HYPH</name>
<feature type="region of interest" description="Disordered" evidence="1">
    <location>
        <begin position="988"/>
        <end position="1014"/>
    </location>
</feature>
<protein>
    <recommendedName>
        <fullName evidence="2">Large polyvalent protein-associated domain-containing protein</fullName>
    </recommendedName>
</protein>
<evidence type="ECO:0000313" key="4">
    <source>
        <dbReference type="Proteomes" id="UP000295122"/>
    </source>
</evidence>
<accession>A0A4R7BWI1</accession>
<feature type="region of interest" description="Disordered" evidence="1">
    <location>
        <begin position="915"/>
        <end position="940"/>
    </location>
</feature>
<feature type="domain" description="Large polyvalent protein-associated" evidence="2">
    <location>
        <begin position="1398"/>
        <end position="1574"/>
    </location>
</feature>
<dbReference type="OrthoDB" id="9814088at2"/>
<feature type="region of interest" description="Disordered" evidence="1">
    <location>
        <begin position="1"/>
        <end position="43"/>
    </location>
</feature>
<dbReference type="Proteomes" id="UP000295122">
    <property type="component" value="Unassembled WGS sequence"/>
</dbReference>
<feature type="region of interest" description="Disordered" evidence="1">
    <location>
        <begin position="1570"/>
        <end position="1589"/>
    </location>
</feature>
<feature type="compositionally biased region" description="Low complexity" evidence="1">
    <location>
        <begin position="998"/>
        <end position="1012"/>
    </location>
</feature>
<proteinExistence type="predicted"/>
<feature type="compositionally biased region" description="Polar residues" evidence="1">
    <location>
        <begin position="15"/>
        <end position="26"/>
    </location>
</feature>
<dbReference type="InterPro" id="IPR023346">
    <property type="entry name" value="Lysozyme-like_dom_sf"/>
</dbReference>
<gene>
    <name evidence="3" type="ORF">EV668_3100</name>
</gene>
<organism evidence="3 4">
    <name type="scientific">Enterovirga rhinocerotis</name>
    <dbReference type="NCBI Taxonomy" id="1339210"/>
    <lineage>
        <taxon>Bacteria</taxon>
        <taxon>Pseudomonadati</taxon>
        <taxon>Pseudomonadota</taxon>
        <taxon>Alphaproteobacteria</taxon>
        <taxon>Hyphomicrobiales</taxon>
        <taxon>Methylobacteriaceae</taxon>
        <taxon>Enterovirga</taxon>
    </lineage>
</organism>
<evidence type="ECO:0000313" key="3">
    <source>
        <dbReference type="EMBL" id="TDR90258.1"/>
    </source>
</evidence>
<sequence length="2310" mass="247055">MSDGFSASPLDQVLAESQTKLRQASTAPVGPAFQSDQPEPAMPEPALLTAFESTADRYGIPVDALLAMAQKDSNFDPLARSRGIGPKSRGIVRISDDDLTRTGINPYQPEQALGVAAQKIKGYLDKGMSMEDAIKATVGGPNKETWGPEVQQYYDDVMGRAGKLADALYPAQPEPAPAPAAPPSDGTWYGDIGRAVDRGVGSVMNMPFEIASAMGSEWAEKQAKGVRDYNEESRKRDSAGLHASREAFDKVGGRIGKRMKEGDLAGATGWLSAIADNPMDAIRDFGESVAAIGTDPRLLTTTIAESAPSMLAVGAGGGVGAVAARAAGGSAGAGSALGIFLSSSGMSASSIAETINGDVDKMKGSDLRRLAPQAKTLEEAKRTVKQNAFLTVETLAAAGLAGSIDLIGRGAEKMIAGGLRETGGILRTAAKGAATEAAQETGQSALEAAAGARAQDSYQPEQDNWSGVLRETAAGAVAGAGMGAGTGAISGARGRNDHSNPFSALDPAVQAEAGDGYVTAGTVPSAPTQASPAPSEPVMKPIPPTSPETVAPASAPAGPLARALDVGAPQLREVAKPAGSVVVVTDETGQRVGRIVGQDSDGIMFEDADGVVELLSPDDITNGIVQVTTPEDAPRVPQAPAAPIVAESAEPVQAPVADTTGLVAMGGGLAGAITDSFYGGWFDLLSRKEGASSAFRAERLYPATRRAFDAGEITSPADLKAFLDRSEKAPAEKEGETRPFAPETGALGVPRAEMPQVASEHHGALVNHLNAKGIAHETTEVDAGALKPTQAEYEPAKVKRAKAEGNGERSVIVSNDGHIVDGHHQAVAAAEEDRPVRAIVLDATAEEALEAVKAFPSVRTAGTSEGKVREVEKTLAEMSEPELRERLKYVAGQAKANGGWGKRWIEARREVEREIGRRQRGAQSFGSPVAAKPEKPVAMKAASSNAAQAVVGRSFGSPEKAEARLAKLNLSATHEVVQTGKVRWEIKPRQTAAPAPTEKQAPAPVAAPAAKPSAKEKAAAERARIDDYFTPGNIVPSYGGGADRVVSFSRGKDGEISVTVEAVRKDGDRWVGTGERRTHSTQPGPRERVIERASPKFDPVGDMVQAEAGPTAAEPEAKADPFAGNKLFTSDAVAKARARMKNKLSSPKPSVAHGEPEGMSSEALSEHLTSGEDAALIAKLISAGHIVLHDNASSLPDGIGAPDGVQGVTMADGTIHLVSGNLTPATARSVLLHEMFHAGTQPLIGERQWGALLDRVRRATDAAMARSRAGTSHASDAFWRDAGERAGAAGTPTEHLAEEVAAYAIESRERAPAGLREMADSLVGRVKAWVLRTFGHQLGAVTPSQLRALAVSALRSWRDAPIVSSDGGTRYSVAATVELQPDRKGTLFDRAQRQASSFLTNAMAGKLTPLALVPTRPLFMELARDLPSARKYLRTKEAMDAMRNDLSTEVAPIVEKWGTFALRHRGENRALADLMHDTTIAQLDPSEPPRLKAGDPRRAEYLALRQRFEALPKAARDIYTKARDFYEERADQSEREVIANMRRAIDAAAKRADREHAAEMQRISDKGLTGKERAEAVAEADRKRTLAQSRTRRMRNARLKRLREQFESNRLAGPYFPLARFGRFFVTVRDADGKVVSFSRFESVGESEDFAAQMRRDRANTVEVGLIEEKTRAESFLDPKFVADVDAILDAGHASLAVRDQVWQRYLETLPDLSMRKKRLHRKNRAGYSSDALRAFASSMFHSAHQISRLRYGLELGEHLDEAGSEVKSAKDPYRSGAVFDEMRRAHDFTMNPDIKGWSHNVTSAVFLWTMWANISSALVNLDQAWSKGVPVLGFDAETGNVGTRRAAAYMAAALVDFLRGRTFVANSPSLSADEREAIGKAYESGVIDKTQAHDLAGVADRGVRYNPFWAKLMKFGSAPMHQTERLNREITFLAAYRLARDSGLAHDPAIVKAGDLTWMTHYDNQASGKARLMRGSTGRAIFALKSFQANVLYRLFRDLHQATQDLPPAERKAAIGRLTATIMLSLPMAGLKGFAGISVLMSIAGLFMGAAGDDRDPEEALRKAVLEAAGDTLIGQAAGGMLMDGIPGYLTGTSLSGRVGMGDLWFRSNNRDMNAEQQFTYVLEQLLGAPVGLMHQVWQGGADIARGNVTRGFEKMAPAALRNPVKAARYATEGVRDKSGDTVVERVAPQDVIKQMIGFTPAEIADRHERNNFQHNMKSRIQGEQAALRRAAAEARRAGDPDRLAKAMAEVDAFNDRHPRYEVDRQSIRRAQRAMESRSRRKEFGVDLPTSIAPLIRESTAPSIYSRRE</sequence>
<comment type="caution">
    <text evidence="3">The sequence shown here is derived from an EMBL/GenBank/DDBJ whole genome shotgun (WGS) entry which is preliminary data.</text>
</comment>
<evidence type="ECO:0000259" key="2">
    <source>
        <dbReference type="Pfam" id="PF18858"/>
    </source>
</evidence>
<dbReference type="Pfam" id="PF18858">
    <property type="entry name" value="LPD39"/>
    <property type="match status" value="1"/>
</dbReference>
<feature type="region of interest" description="Disordered" evidence="1">
    <location>
        <begin position="1141"/>
        <end position="1167"/>
    </location>
</feature>
<evidence type="ECO:0000256" key="1">
    <source>
        <dbReference type="SAM" id="MobiDB-lite"/>
    </source>
</evidence>
<dbReference type="InterPro" id="IPR041639">
    <property type="entry name" value="LPD39"/>
</dbReference>
<dbReference type="SUPFAM" id="SSF53955">
    <property type="entry name" value="Lysozyme-like"/>
    <property type="match status" value="1"/>
</dbReference>